<evidence type="ECO:0000313" key="10">
    <source>
        <dbReference type="EMBL" id="GGZ54816.1"/>
    </source>
</evidence>
<accession>A0ABQ3BQW3</accession>
<evidence type="ECO:0000313" key="11">
    <source>
        <dbReference type="Proteomes" id="UP000643403"/>
    </source>
</evidence>
<dbReference type="Pfam" id="PF01431">
    <property type="entry name" value="Peptidase_M13"/>
    <property type="match status" value="1"/>
</dbReference>
<dbReference type="InterPro" id="IPR008753">
    <property type="entry name" value="Peptidase_M13_N"/>
</dbReference>
<dbReference type="PANTHER" id="PTHR11733:SF222">
    <property type="entry name" value="IP12942P"/>
    <property type="match status" value="1"/>
</dbReference>
<dbReference type="PANTHER" id="PTHR11733">
    <property type="entry name" value="ZINC METALLOPROTEASE FAMILY M13 NEPRILYSIN-RELATED"/>
    <property type="match status" value="1"/>
</dbReference>
<dbReference type="PRINTS" id="PR00786">
    <property type="entry name" value="NEPRILYSIN"/>
</dbReference>
<evidence type="ECO:0000256" key="5">
    <source>
        <dbReference type="ARBA" id="ARBA00022833"/>
    </source>
</evidence>
<dbReference type="CDD" id="cd08662">
    <property type="entry name" value="M13"/>
    <property type="match status" value="1"/>
</dbReference>
<name>A0ABQ3BQW3_9GAMM</name>
<evidence type="ECO:0000256" key="1">
    <source>
        <dbReference type="ARBA" id="ARBA00001947"/>
    </source>
</evidence>
<dbReference type="PROSITE" id="PS51885">
    <property type="entry name" value="NEPRILYSIN"/>
    <property type="match status" value="1"/>
</dbReference>
<dbReference type="Gene3D" id="1.10.1380.10">
    <property type="entry name" value="Neutral endopeptidase , domain2"/>
    <property type="match status" value="1"/>
</dbReference>
<keyword evidence="4" id="KW-0378">Hydrolase</keyword>
<keyword evidence="11" id="KW-1185">Reference proteome</keyword>
<comment type="caution">
    <text evidence="10">The sequence shown here is derived from an EMBL/GenBank/DDBJ whole genome shotgun (WGS) entry which is preliminary data.</text>
</comment>
<evidence type="ECO:0000256" key="4">
    <source>
        <dbReference type="ARBA" id="ARBA00022801"/>
    </source>
</evidence>
<sequence length="670" mass="72000">MTARPLAAALAVALLATLASPADAATKKKAATPKAPAAPTACTDFYGYANADWLKANPPTPGVASISALDQLRQRAHQQQIDLLNAAMASPSNDVQKLLGDFWASGLDEAAVERDGANPIAPLLGRINAIKRAKDIPPAIAALHQVGIPVAFNFSADVDLADTSRHVGYFTEGGIGLPDPAFYTRTDAETREVMDRYRAYVRRILLLTGTPEAQLDAQVRQVIDLETRIAQAGRPLAALRDPRANYAATPTANLAKQYKRLQLGDFLKAQGVTDDQVSMANAGLFTALDGYVASLPAEQWKAFLRWRVGDAMAPYLAKSWRDASFDFRDRVLGAQVSPKPRKEAVLDAINLAAGPMLGREYVARYLPAASRTQAETMAAQVRDALSAMVERDARLGAAAKSEARAKLAALKIEVGAPRRDLDYTVQPMGRGSFGSNMLIASTWRHREEMRRIGRGNADRRWDVLPQQPALTYDVPQNRLIVTAAMLQPPVFDPTQPAAALYGSYGALVGHELSHAFDTRGRLIDSKGEARDWWTPAEQAAWAATTGRIATQAGAKAYPQLTGVKVNGMLVADALVADQSGLEAAQAALQAAQPGASKETTQAFYSAWARLWPEQASVDAATARAAGSAYPPGMWRANLPLMNQPAFGTAFACKAGTAMQPKADQQVRLWP</sequence>
<dbReference type="InterPro" id="IPR018497">
    <property type="entry name" value="Peptidase_M13_C"/>
</dbReference>
<proteinExistence type="predicted"/>
<dbReference type="EMBL" id="BMXY01000001">
    <property type="protein sequence ID" value="GGZ54816.1"/>
    <property type="molecule type" value="Genomic_DNA"/>
</dbReference>
<keyword evidence="2" id="KW-0645">Protease</keyword>
<evidence type="ECO:0000256" key="2">
    <source>
        <dbReference type="ARBA" id="ARBA00022670"/>
    </source>
</evidence>
<dbReference type="InterPro" id="IPR042089">
    <property type="entry name" value="Peptidase_M13_dom_2"/>
</dbReference>
<dbReference type="Gene3D" id="3.40.390.10">
    <property type="entry name" value="Collagenase (Catalytic Domain)"/>
    <property type="match status" value="1"/>
</dbReference>
<keyword evidence="3" id="KW-0479">Metal-binding</keyword>
<dbReference type="Proteomes" id="UP000643403">
    <property type="component" value="Unassembled WGS sequence"/>
</dbReference>
<protein>
    <submittedName>
        <fullName evidence="10">Peptidase M13</fullName>
    </submittedName>
</protein>
<dbReference type="Pfam" id="PF05649">
    <property type="entry name" value="Peptidase_M13_N"/>
    <property type="match status" value="1"/>
</dbReference>
<gene>
    <name evidence="10" type="ORF">GCM10008101_05240</name>
</gene>
<feature type="domain" description="Peptidase M13 N-terminal" evidence="9">
    <location>
        <begin position="42"/>
        <end position="417"/>
    </location>
</feature>
<keyword evidence="7" id="KW-0732">Signal</keyword>
<dbReference type="InterPro" id="IPR000718">
    <property type="entry name" value="Peptidase_M13"/>
</dbReference>
<evidence type="ECO:0000259" key="9">
    <source>
        <dbReference type="Pfam" id="PF05649"/>
    </source>
</evidence>
<evidence type="ECO:0000256" key="3">
    <source>
        <dbReference type="ARBA" id="ARBA00022723"/>
    </source>
</evidence>
<evidence type="ECO:0000256" key="6">
    <source>
        <dbReference type="ARBA" id="ARBA00023049"/>
    </source>
</evidence>
<dbReference type="RefSeq" id="WP_189446770.1">
    <property type="nucleotide sequence ID" value="NZ_BMXY01000001.1"/>
</dbReference>
<feature type="chain" id="PRO_5047126891" evidence="7">
    <location>
        <begin position="25"/>
        <end position="670"/>
    </location>
</feature>
<keyword evidence="5" id="KW-0862">Zinc</keyword>
<dbReference type="SUPFAM" id="SSF55486">
    <property type="entry name" value="Metalloproteases ('zincins'), catalytic domain"/>
    <property type="match status" value="1"/>
</dbReference>
<organism evidence="10 11">
    <name type="scientific">Cognatilysobacter xinjiangensis</name>
    <dbReference type="NCBI Taxonomy" id="546892"/>
    <lineage>
        <taxon>Bacteria</taxon>
        <taxon>Pseudomonadati</taxon>
        <taxon>Pseudomonadota</taxon>
        <taxon>Gammaproteobacteria</taxon>
        <taxon>Lysobacterales</taxon>
        <taxon>Lysobacteraceae</taxon>
        <taxon>Cognatilysobacter</taxon>
    </lineage>
</organism>
<dbReference type="InterPro" id="IPR024079">
    <property type="entry name" value="MetalloPept_cat_dom_sf"/>
</dbReference>
<evidence type="ECO:0000256" key="7">
    <source>
        <dbReference type="SAM" id="SignalP"/>
    </source>
</evidence>
<keyword evidence="6" id="KW-0482">Metalloprotease</keyword>
<comment type="cofactor">
    <cofactor evidence="1">
        <name>Zn(2+)</name>
        <dbReference type="ChEBI" id="CHEBI:29105"/>
    </cofactor>
</comment>
<feature type="domain" description="Peptidase M13 C-terminal" evidence="8">
    <location>
        <begin position="472"/>
        <end position="666"/>
    </location>
</feature>
<evidence type="ECO:0000259" key="8">
    <source>
        <dbReference type="Pfam" id="PF01431"/>
    </source>
</evidence>
<feature type="signal peptide" evidence="7">
    <location>
        <begin position="1"/>
        <end position="24"/>
    </location>
</feature>
<reference evidence="11" key="1">
    <citation type="journal article" date="2019" name="Int. J. Syst. Evol. Microbiol.">
        <title>The Global Catalogue of Microorganisms (GCM) 10K type strain sequencing project: providing services to taxonomists for standard genome sequencing and annotation.</title>
        <authorList>
            <consortium name="The Broad Institute Genomics Platform"/>
            <consortium name="The Broad Institute Genome Sequencing Center for Infectious Disease"/>
            <person name="Wu L."/>
            <person name="Ma J."/>
        </authorList>
    </citation>
    <scope>NUCLEOTIDE SEQUENCE [LARGE SCALE GENOMIC DNA]</scope>
    <source>
        <strain evidence="11">KCTC 22558</strain>
    </source>
</reference>